<keyword evidence="1" id="KW-0697">Rotamase</keyword>
<gene>
    <name evidence="3" type="ORF">RXV94_12600</name>
</gene>
<dbReference type="InterPro" id="IPR000297">
    <property type="entry name" value="PPIase_PpiC"/>
</dbReference>
<evidence type="ECO:0000313" key="3">
    <source>
        <dbReference type="EMBL" id="MDU8887001.1"/>
    </source>
</evidence>
<feature type="domain" description="PpiC" evidence="2">
    <location>
        <begin position="93"/>
        <end position="165"/>
    </location>
</feature>
<comment type="caution">
    <text evidence="3">The sequence shown here is derived from an EMBL/GenBank/DDBJ whole genome shotgun (WGS) entry which is preliminary data.</text>
</comment>
<dbReference type="PROSITE" id="PS50198">
    <property type="entry name" value="PPIC_PPIASE_2"/>
    <property type="match status" value="1"/>
</dbReference>
<evidence type="ECO:0000313" key="4">
    <source>
        <dbReference type="Proteomes" id="UP001268651"/>
    </source>
</evidence>
<dbReference type="RefSeq" id="WP_316663099.1">
    <property type="nucleotide sequence ID" value="NZ_JAWHTF010000008.1"/>
</dbReference>
<reference evidence="3 4" key="1">
    <citation type="submission" date="2023-10" db="EMBL/GenBank/DDBJ databases">
        <title>Marimonas sp. nov. isolated from tidal mud flat.</title>
        <authorList>
            <person name="Jaincy N.J."/>
            <person name="Srinivasan S."/>
            <person name="Lee S.-S."/>
        </authorList>
    </citation>
    <scope>NUCLEOTIDE SEQUENCE [LARGE SCALE GENOMIC DNA]</scope>
    <source>
        <strain evidence="3 4">MJ-SS3</strain>
    </source>
</reference>
<protein>
    <submittedName>
        <fullName evidence="3">Peptidylprolyl isomerase</fullName>
        <ecNumber evidence="3">5.2.1.8</ecNumber>
    </submittedName>
</protein>
<keyword evidence="1 3" id="KW-0413">Isomerase</keyword>
<sequence length="211" mass="24432">MRKLLFPLLFCYSVLLYSQESITSQLDSITSTVQAEELLLSLNSKENKFITFNKEKHKTSLAKKLFSKSSGGSLVVENDVEKVHYKIVETSYITHYRVSYIYLDGKKLSHSEIDGLRQNIMSQYKDGVPFEYLAKKYSMDGNAKRGGDLGWFSKGKMHPIFEDTIINNSANVNDLYMVNIEDRQWYYVVLKTFEPMNIKEIKVLKVVEHKS</sequence>
<dbReference type="EC" id="5.2.1.8" evidence="3"/>
<dbReference type="Proteomes" id="UP001268651">
    <property type="component" value="Unassembled WGS sequence"/>
</dbReference>
<dbReference type="Pfam" id="PF13616">
    <property type="entry name" value="Rotamase_3"/>
    <property type="match status" value="1"/>
</dbReference>
<dbReference type="EMBL" id="JAWHTF010000008">
    <property type="protein sequence ID" value="MDU8887001.1"/>
    <property type="molecule type" value="Genomic_DNA"/>
</dbReference>
<accession>A0ABU3U9E7</accession>
<evidence type="ECO:0000256" key="1">
    <source>
        <dbReference type="PROSITE-ProRule" id="PRU00278"/>
    </source>
</evidence>
<organism evidence="3 4">
    <name type="scientific">Gilvirhabdus luticola</name>
    <dbReference type="NCBI Taxonomy" id="3079858"/>
    <lineage>
        <taxon>Bacteria</taxon>
        <taxon>Pseudomonadati</taxon>
        <taxon>Bacteroidota</taxon>
        <taxon>Flavobacteriia</taxon>
        <taxon>Flavobacteriales</taxon>
        <taxon>Flavobacteriaceae</taxon>
        <taxon>Gilvirhabdus</taxon>
    </lineage>
</organism>
<dbReference type="GO" id="GO:0003755">
    <property type="term" value="F:peptidyl-prolyl cis-trans isomerase activity"/>
    <property type="evidence" value="ECO:0007669"/>
    <property type="project" value="UniProtKB-EC"/>
</dbReference>
<dbReference type="InterPro" id="IPR046357">
    <property type="entry name" value="PPIase_dom_sf"/>
</dbReference>
<dbReference type="Gene3D" id="3.10.50.40">
    <property type="match status" value="1"/>
</dbReference>
<name>A0ABU3U9E7_9FLAO</name>
<evidence type="ECO:0000259" key="2">
    <source>
        <dbReference type="PROSITE" id="PS50198"/>
    </source>
</evidence>
<proteinExistence type="predicted"/>
<dbReference type="SUPFAM" id="SSF54534">
    <property type="entry name" value="FKBP-like"/>
    <property type="match status" value="1"/>
</dbReference>
<keyword evidence="4" id="KW-1185">Reference proteome</keyword>